<evidence type="ECO:0000256" key="4">
    <source>
        <dbReference type="ARBA" id="ARBA00022475"/>
    </source>
</evidence>
<evidence type="ECO:0000256" key="10">
    <source>
        <dbReference type="SAM" id="Phobius"/>
    </source>
</evidence>
<dbReference type="InterPro" id="IPR008756">
    <property type="entry name" value="Peptidase_M56"/>
</dbReference>
<feature type="transmembrane region" description="Helical" evidence="10">
    <location>
        <begin position="6"/>
        <end position="22"/>
    </location>
</feature>
<dbReference type="InterPro" id="IPR037682">
    <property type="entry name" value="TonB_C"/>
</dbReference>
<dbReference type="InterPro" id="IPR051045">
    <property type="entry name" value="TonB-dependent_transducer"/>
</dbReference>
<dbReference type="Gene3D" id="3.30.1150.10">
    <property type="match status" value="1"/>
</dbReference>
<evidence type="ECO:0000313" key="12">
    <source>
        <dbReference type="EMBL" id="KOH44661.1"/>
    </source>
</evidence>
<dbReference type="RefSeq" id="WP_082326450.1">
    <property type="nucleotide sequence ID" value="NZ_LGIA01000156.1"/>
</dbReference>
<sequence>MSSLLLFLVKSTLSLSLLYLAYRLLLRKETFFKLSRLVLLFLMVISVAIPFLNSPQLLQPAATIKLDPIFQSHPVSEETIPAAVSAEAIQPSMAASKTIQTNAVSFKNIFLSIYLSGVFISFLILFYSIISVLLLFRKARKVFLDGIRLMIIADDIPAFSFGRYILISQHDYDMNSEAIIIHERSHIRMGHFYDLMLMEAAKIIFWFNPLVYRMVRDLKEIHEFQADHHTLNSGIDATQYQLLIIQKCVGHQKFALANSFNHCQIKNRIVMMNKQKSSKAWRWKVATFLPLLALLLMAFGKSGEELIEKEIQNETVNILLPDLNEDSQTIDDGVPSELNPILIDQKNEETVMSEVKREPQKVIKGKVVDEYGNAIEGVSVVASKAIKTTTDANGNFELEMLEDLPLWFSHDGLRRTVRTPPDFEESTIVKMEPIFSDLGVSVGIHTTKRTSTDVKSTSSDGLTDYDDSKNTKTYTIVDQMPEFPGGIPALKKFIAKQTKYPKIAREDKAHGQVVVNFVINREGNVWYAKVVKSVHPALDQEAIKVIYSMPKWSPGIHHGSTVNVAYTTDIDFFYEEDQN</sequence>
<evidence type="ECO:0000259" key="11">
    <source>
        <dbReference type="PROSITE" id="PS52015"/>
    </source>
</evidence>
<organism evidence="12 13">
    <name type="scientific">Sunxiuqinia dokdonensis</name>
    <dbReference type="NCBI Taxonomy" id="1409788"/>
    <lineage>
        <taxon>Bacteria</taxon>
        <taxon>Pseudomonadati</taxon>
        <taxon>Bacteroidota</taxon>
        <taxon>Bacteroidia</taxon>
        <taxon>Marinilabiliales</taxon>
        <taxon>Prolixibacteraceae</taxon>
        <taxon>Sunxiuqinia</taxon>
    </lineage>
</organism>
<evidence type="ECO:0000313" key="13">
    <source>
        <dbReference type="Proteomes" id="UP000036958"/>
    </source>
</evidence>
<dbReference type="OrthoDB" id="9814002at2"/>
<keyword evidence="3" id="KW-0813">Transport</keyword>
<name>A0A0L8V898_9BACT</name>
<comment type="similarity">
    <text evidence="2">Belongs to the TonB family.</text>
</comment>
<comment type="subcellular location">
    <subcellularLocation>
        <location evidence="1">Cell inner membrane</location>
        <topology evidence="1">Single-pass membrane protein</topology>
        <orientation evidence="1">Periplasmic side</orientation>
    </subcellularLocation>
</comment>
<dbReference type="PANTHER" id="PTHR33446">
    <property type="entry name" value="PROTEIN TONB-RELATED"/>
    <property type="match status" value="1"/>
</dbReference>
<dbReference type="GO" id="GO:0098797">
    <property type="term" value="C:plasma membrane protein complex"/>
    <property type="evidence" value="ECO:0007669"/>
    <property type="project" value="TreeGrafter"/>
</dbReference>
<reference evidence="13" key="1">
    <citation type="submission" date="2015-07" db="EMBL/GenBank/DDBJ databases">
        <title>Genome sequencing of Sunxiuqinia dokdonensis strain SK.</title>
        <authorList>
            <person name="Ahn S."/>
            <person name="Kim B.-C."/>
        </authorList>
    </citation>
    <scope>NUCLEOTIDE SEQUENCE [LARGE SCALE GENOMIC DNA]</scope>
    <source>
        <strain evidence="13">SK</strain>
    </source>
</reference>
<comment type="caution">
    <text evidence="12">The sequence shown here is derived from an EMBL/GenBank/DDBJ whole genome shotgun (WGS) entry which is preliminary data.</text>
</comment>
<feature type="transmembrane region" description="Helical" evidence="10">
    <location>
        <begin position="34"/>
        <end position="52"/>
    </location>
</feature>
<keyword evidence="6 10" id="KW-0812">Transmembrane</keyword>
<accession>A0A0L8V898</accession>
<keyword evidence="7" id="KW-0653">Protein transport</keyword>
<feature type="transmembrane region" description="Helical" evidence="10">
    <location>
        <begin position="113"/>
        <end position="136"/>
    </location>
</feature>
<dbReference type="NCBIfam" id="TIGR01352">
    <property type="entry name" value="tonB_Cterm"/>
    <property type="match status" value="1"/>
</dbReference>
<dbReference type="Pfam" id="PF05569">
    <property type="entry name" value="Peptidase_M56"/>
    <property type="match status" value="1"/>
</dbReference>
<evidence type="ECO:0000256" key="2">
    <source>
        <dbReference type="ARBA" id="ARBA00006555"/>
    </source>
</evidence>
<dbReference type="STRING" id="1409788.NC99_24990"/>
<dbReference type="GO" id="GO:0055085">
    <property type="term" value="P:transmembrane transport"/>
    <property type="evidence" value="ECO:0007669"/>
    <property type="project" value="InterPro"/>
</dbReference>
<keyword evidence="13" id="KW-1185">Reference proteome</keyword>
<dbReference type="Pfam" id="PF03544">
    <property type="entry name" value="TonB_C"/>
    <property type="match status" value="1"/>
</dbReference>
<evidence type="ECO:0000256" key="8">
    <source>
        <dbReference type="ARBA" id="ARBA00022989"/>
    </source>
</evidence>
<feature type="transmembrane region" description="Helical" evidence="10">
    <location>
        <begin position="281"/>
        <end position="300"/>
    </location>
</feature>
<dbReference type="PANTHER" id="PTHR33446:SF2">
    <property type="entry name" value="PROTEIN TONB"/>
    <property type="match status" value="1"/>
</dbReference>
<evidence type="ECO:0000256" key="5">
    <source>
        <dbReference type="ARBA" id="ARBA00022519"/>
    </source>
</evidence>
<keyword evidence="9 10" id="KW-0472">Membrane</keyword>
<proteinExistence type="inferred from homology"/>
<dbReference type="SUPFAM" id="SSF74653">
    <property type="entry name" value="TolA/TonB C-terminal domain"/>
    <property type="match status" value="1"/>
</dbReference>
<evidence type="ECO:0000256" key="6">
    <source>
        <dbReference type="ARBA" id="ARBA00022692"/>
    </source>
</evidence>
<dbReference type="InterPro" id="IPR008969">
    <property type="entry name" value="CarboxyPept-like_regulatory"/>
</dbReference>
<keyword evidence="4" id="KW-1003">Cell membrane</keyword>
<dbReference type="AlphaFoldDB" id="A0A0L8V898"/>
<evidence type="ECO:0000256" key="7">
    <source>
        <dbReference type="ARBA" id="ARBA00022927"/>
    </source>
</evidence>
<evidence type="ECO:0000256" key="9">
    <source>
        <dbReference type="ARBA" id="ARBA00023136"/>
    </source>
</evidence>
<evidence type="ECO:0000256" key="3">
    <source>
        <dbReference type="ARBA" id="ARBA00022448"/>
    </source>
</evidence>
<dbReference type="Proteomes" id="UP000036958">
    <property type="component" value="Unassembled WGS sequence"/>
</dbReference>
<dbReference type="SUPFAM" id="SSF49464">
    <property type="entry name" value="Carboxypeptidase regulatory domain-like"/>
    <property type="match status" value="1"/>
</dbReference>
<gene>
    <name evidence="12" type="ORF">NC99_24990</name>
</gene>
<evidence type="ECO:0000256" key="1">
    <source>
        <dbReference type="ARBA" id="ARBA00004383"/>
    </source>
</evidence>
<dbReference type="CDD" id="cd07341">
    <property type="entry name" value="M56_BlaR1_MecR1_like"/>
    <property type="match status" value="1"/>
</dbReference>
<dbReference type="InterPro" id="IPR006260">
    <property type="entry name" value="TonB/TolA_C"/>
</dbReference>
<dbReference type="EMBL" id="LGIA01000156">
    <property type="protein sequence ID" value="KOH44661.1"/>
    <property type="molecule type" value="Genomic_DNA"/>
</dbReference>
<dbReference type="GO" id="GO:0031992">
    <property type="term" value="F:energy transducer activity"/>
    <property type="evidence" value="ECO:0007669"/>
    <property type="project" value="TreeGrafter"/>
</dbReference>
<dbReference type="PROSITE" id="PS52015">
    <property type="entry name" value="TONB_CTD"/>
    <property type="match status" value="1"/>
</dbReference>
<dbReference type="GO" id="GO:0015031">
    <property type="term" value="P:protein transport"/>
    <property type="evidence" value="ECO:0007669"/>
    <property type="project" value="UniProtKB-KW"/>
</dbReference>
<keyword evidence="8 10" id="KW-1133">Transmembrane helix</keyword>
<feature type="domain" description="TonB C-terminal" evidence="11">
    <location>
        <begin position="485"/>
        <end position="579"/>
    </location>
</feature>
<protein>
    <recommendedName>
        <fullName evidence="11">TonB C-terminal domain-containing protein</fullName>
    </recommendedName>
</protein>
<keyword evidence="5" id="KW-0997">Cell inner membrane</keyword>